<dbReference type="InterPro" id="IPR012442">
    <property type="entry name" value="DUF1645_plant"/>
</dbReference>
<gene>
    <name evidence="2" type="ORF">FNV43_RR19786</name>
</gene>
<evidence type="ECO:0000256" key="1">
    <source>
        <dbReference type="SAM" id="MobiDB-lite"/>
    </source>
</evidence>
<feature type="compositionally biased region" description="Polar residues" evidence="1">
    <location>
        <begin position="54"/>
        <end position="65"/>
    </location>
</feature>
<feature type="compositionally biased region" description="Basic and acidic residues" evidence="1">
    <location>
        <begin position="132"/>
        <end position="142"/>
    </location>
</feature>
<feature type="compositionally biased region" description="Acidic residues" evidence="1">
    <location>
        <begin position="76"/>
        <end position="87"/>
    </location>
</feature>
<comment type="caution">
    <text evidence="2">The sequence shown here is derived from an EMBL/GenBank/DDBJ whole genome shotgun (WGS) entry which is preliminary data.</text>
</comment>
<reference evidence="2" key="1">
    <citation type="submission" date="2020-03" db="EMBL/GenBank/DDBJ databases">
        <title>A high-quality chromosome-level genome assembly of a woody plant with both climbing and erect habits, Rhamnella rubrinervis.</title>
        <authorList>
            <person name="Lu Z."/>
            <person name="Yang Y."/>
            <person name="Zhu X."/>
            <person name="Sun Y."/>
        </authorList>
    </citation>
    <scope>NUCLEOTIDE SEQUENCE</scope>
    <source>
        <strain evidence="2">BYM</strain>
        <tissue evidence="2">Leaf</tissue>
    </source>
</reference>
<organism evidence="2 3">
    <name type="scientific">Rhamnella rubrinervis</name>
    <dbReference type="NCBI Taxonomy" id="2594499"/>
    <lineage>
        <taxon>Eukaryota</taxon>
        <taxon>Viridiplantae</taxon>
        <taxon>Streptophyta</taxon>
        <taxon>Embryophyta</taxon>
        <taxon>Tracheophyta</taxon>
        <taxon>Spermatophyta</taxon>
        <taxon>Magnoliopsida</taxon>
        <taxon>eudicotyledons</taxon>
        <taxon>Gunneridae</taxon>
        <taxon>Pentapetalae</taxon>
        <taxon>rosids</taxon>
        <taxon>fabids</taxon>
        <taxon>Rosales</taxon>
        <taxon>Rhamnaceae</taxon>
        <taxon>rhamnoid group</taxon>
        <taxon>Rhamneae</taxon>
        <taxon>Rhamnella</taxon>
    </lineage>
</organism>
<name>A0A8K0DXH2_9ROSA</name>
<dbReference type="AlphaFoldDB" id="A0A8K0DXH2"/>
<accession>A0A8K0DXH2</accession>
<evidence type="ECO:0000313" key="2">
    <source>
        <dbReference type="EMBL" id="KAF3437033.1"/>
    </source>
</evidence>
<evidence type="ECO:0000313" key="3">
    <source>
        <dbReference type="Proteomes" id="UP000796880"/>
    </source>
</evidence>
<dbReference type="PANTHER" id="PTHR33095">
    <property type="entry name" value="OS07G0619500 PROTEIN"/>
    <property type="match status" value="1"/>
</dbReference>
<keyword evidence="3" id="KW-1185">Reference proteome</keyword>
<protein>
    <submittedName>
        <fullName evidence="2">Uncharacterized protein</fullName>
    </submittedName>
</protein>
<feature type="region of interest" description="Disordered" evidence="1">
    <location>
        <begin position="242"/>
        <end position="274"/>
    </location>
</feature>
<proteinExistence type="predicted"/>
<sequence length="304" mass="33529">MQAGPLLSLSPSFNSYSSTGKLAEIAARVVKELRQENINGCVYDSWEADHEDSAATQFEESTLKSNPHEESRPEVGDDDDPHGDEDGEFEFAFVCREQSSSPISADEIFYNGQIKPIYPLFDRDLLLGNDAPRNDVVSRDSKTAPTTTTTTTTRRRQPLRKLMFEEERESTASCSSSEADELDGLPPETFCVWTPKTSAEASPQRSCKKSNSTGSSKRWKFRRLLSRSNSEGKDMFVFLTPSKKTEKGGSGNVKVAGKSTPAKDAGDGVGAHKAHAHYVKNKEDDKKKSLLPLVGFLGKNLHPF</sequence>
<dbReference type="Pfam" id="PF07816">
    <property type="entry name" value="DUF1645"/>
    <property type="match status" value="1"/>
</dbReference>
<dbReference type="PANTHER" id="PTHR33095:SF23">
    <property type="entry name" value="DUF1645 FAMILY PROTEIN"/>
    <property type="match status" value="1"/>
</dbReference>
<feature type="region of interest" description="Disordered" evidence="1">
    <location>
        <begin position="131"/>
        <end position="185"/>
    </location>
</feature>
<feature type="compositionally biased region" description="Basic and acidic residues" evidence="1">
    <location>
        <begin position="66"/>
        <end position="75"/>
    </location>
</feature>
<dbReference type="OrthoDB" id="666789at2759"/>
<feature type="region of interest" description="Disordered" evidence="1">
    <location>
        <begin position="51"/>
        <end position="87"/>
    </location>
</feature>
<dbReference type="Proteomes" id="UP000796880">
    <property type="component" value="Unassembled WGS sequence"/>
</dbReference>
<dbReference type="EMBL" id="VOIH02000009">
    <property type="protein sequence ID" value="KAF3437033.1"/>
    <property type="molecule type" value="Genomic_DNA"/>
</dbReference>